<dbReference type="PIRSF" id="PIRSF000883">
    <property type="entry name" value="Pesterase_MJ0912"/>
    <property type="match status" value="1"/>
</dbReference>
<dbReference type="InterPro" id="IPR024654">
    <property type="entry name" value="Calcineurin-like_PHP_lpxH"/>
</dbReference>
<dbReference type="GO" id="GO:0016791">
    <property type="term" value="F:phosphatase activity"/>
    <property type="evidence" value="ECO:0007669"/>
    <property type="project" value="TreeGrafter"/>
</dbReference>
<evidence type="ECO:0000256" key="1">
    <source>
        <dbReference type="ARBA" id="ARBA00008950"/>
    </source>
</evidence>
<name>A0A2W5DV96_9BURK</name>
<feature type="domain" description="Calcineurin-like phosphoesterase" evidence="2">
    <location>
        <begin position="1"/>
        <end position="193"/>
    </location>
</feature>
<dbReference type="PANTHER" id="PTHR42850">
    <property type="entry name" value="METALLOPHOSPHOESTERASE"/>
    <property type="match status" value="1"/>
</dbReference>
<comment type="caution">
    <text evidence="3">The sequence shown here is derived from an EMBL/GenBank/DDBJ whole genome shotgun (WGS) entry which is preliminary data.</text>
</comment>
<evidence type="ECO:0000259" key="2">
    <source>
        <dbReference type="Pfam" id="PF12850"/>
    </source>
</evidence>
<sequence length="249" mass="27585">MRLALISDIHGNLPALEAVVADLVRQRVDRVLCLGDHLSGPLLPLETARYLMARQAEGWLLLAGNHERQILEWTPARGGASDGFARARLGEPELAWLHTLRPVHEFSPELLLCHGTPRSDNEFFLESVRHTELLLARPDEIAERCAGHTHAVIAGGHSHVPRALRLANGQLLVNPGSVGLQAYIDSEPEFCTMQLGTVEAQYAVLERTPAGWHCEHHHVGYDFEAMAALAERNGQPLWAPWLRRGFVVA</sequence>
<dbReference type="AlphaFoldDB" id="A0A2W5DV96"/>
<accession>A0A2W5DV96</accession>
<dbReference type="PANTHER" id="PTHR42850:SF2">
    <property type="entry name" value="BLL5683 PROTEIN"/>
    <property type="match status" value="1"/>
</dbReference>
<dbReference type="GO" id="GO:0005737">
    <property type="term" value="C:cytoplasm"/>
    <property type="evidence" value="ECO:0007669"/>
    <property type="project" value="TreeGrafter"/>
</dbReference>
<gene>
    <name evidence="3" type="ORF">DI603_10805</name>
</gene>
<dbReference type="Gene3D" id="3.60.21.10">
    <property type="match status" value="1"/>
</dbReference>
<comment type="similarity">
    <text evidence="1">Belongs to the metallophosphoesterase superfamily. YfcE family.</text>
</comment>
<dbReference type="SUPFAM" id="SSF56300">
    <property type="entry name" value="Metallo-dependent phosphatases"/>
    <property type="match status" value="1"/>
</dbReference>
<dbReference type="Proteomes" id="UP000249633">
    <property type="component" value="Unassembled WGS sequence"/>
</dbReference>
<dbReference type="InterPro" id="IPR011152">
    <property type="entry name" value="Pesterase_MJ0912"/>
</dbReference>
<dbReference type="Pfam" id="PF12850">
    <property type="entry name" value="Metallophos_2"/>
    <property type="match status" value="1"/>
</dbReference>
<dbReference type="EMBL" id="QFOD01000008">
    <property type="protein sequence ID" value="PZP32510.1"/>
    <property type="molecule type" value="Genomic_DNA"/>
</dbReference>
<evidence type="ECO:0000313" key="4">
    <source>
        <dbReference type="Proteomes" id="UP000249633"/>
    </source>
</evidence>
<dbReference type="InterPro" id="IPR050126">
    <property type="entry name" value="Ap4A_hydrolase"/>
</dbReference>
<evidence type="ECO:0000313" key="3">
    <source>
        <dbReference type="EMBL" id="PZP32510.1"/>
    </source>
</evidence>
<protein>
    <submittedName>
        <fullName evidence="3">YfcE family phosphodiesterase</fullName>
    </submittedName>
</protein>
<proteinExistence type="inferred from homology"/>
<reference evidence="3 4" key="1">
    <citation type="submission" date="2017-08" db="EMBL/GenBank/DDBJ databases">
        <title>Infants hospitalized years apart are colonized by the same room-sourced microbial strains.</title>
        <authorList>
            <person name="Brooks B."/>
            <person name="Olm M.R."/>
            <person name="Firek B.A."/>
            <person name="Baker R."/>
            <person name="Thomas B.C."/>
            <person name="Morowitz M.J."/>
            <person name="Banfield J.F."/>
        </authorList>
    </citation>
    <scope>NUCLEOTIDE SEQUENCE [LARGE SCALE GENOMIC DNA]</scope>
    <source>
        <strain evidence="3">S2_012_000_R2_81</strain>
    </source>
</reference>
<organism evidence="3 4">
    <name type="scientific">Roseateles depolymerans</name>
    <dbReference type="NCBI Taxonomy" id="76731"/>
    <lineage>
        <taxon>Bacteria</taxon>
        <taxon>Pseudomonadati</taxon>
        <taxon>Pseudomonadota</taxon>
        <taxon>Betaproteobacteria</taxon>
        <taxon>Burkholderiales</taxon>
        <taxon>Sphaerotilaceae</taxon>
        <taxon>Roseateles</taxon>
    </lineage>
</organism>
<dbReference type="InterPro" id="IPR029052">
    <property type="entry name" value="Metallo-depent_PP-like"/>
</dbReference>
<dbReference type="CDD" id="cd00838">
    <property type="entry name" value="MPP_superfamily"/>
    <property type="match status" value="1"/>
</dbReference>